<proteinExistence type="predicted"/>
<dbReference type="Proteomes" id="UP001056436">
    <property type="component" value="Unassembled WGS sequence"/>
</dbReference>
<keyword evidence="3" id="KW-1185">Reference proteome</keyword>
<evidence type="ECO:0000256" key="1">
    <source>
        <dbReference type="SAM" id="MobiDB-lite"/>
    </source>
</evidence>
<protein>
    <submittedName>
        <fullName evidence="2">Uncharacterized protein</fullName>
    </submittedName>
</protein>
<comment type="caution">
    <text evidence="2">The sequence shown here is derived from an EMBL/GenBank/DDBJ whole genome shotgun (WGS) entry which is preliminary data.</text>
</comment>
<dbReference type="AlphaFoldDB" id="A0A9P9XFA8"/>
<accession>A0A9P9XFA8</accession>
<evidence type="ECO:0000313" key="3">
    <source>
        <dbReference type="Proteomes" id="UP001056436"/>
    </source>
</evidence>
<feature type="non-terminal residue" evidence="2">
    <location>
        <position position="1"/>
    </location>
</feature>
<reference evidence="2" key="1">
    <citation type="submission" date="2019-01" db="EMBL/GenBank/DDBJ databases">
        <title>Colletotrichum abscissum LGMF1257.</title>
        <authorList>
            <person name="Baroncelli R."/>
        </authorList>
    </citation>
    <scope>NUCLEOTIDE SEQUENCE</scope>
    <source>
        <strain evidence="2">Ca142</strain>
    </source>
</reference>
<dbReference type="EMBL" id="SDAQ01000039">
    <property type="protein sequence ID" value="KAI3551370.1"/>
    <property type="molecule type" value="Genomic_DNA"/>
</dbReference>
<name>A0A9P9XFA8_9PEZI</name>
<sequence>MVIDNGDENLEVRDRLSSILLMCSSRSRSYVLGGKAPQPDLSAPAGPLSSPSHLRDETSANIHPYLFRARVPTRGTPFPSPFTPTLFYGNERQRFQNPKGSGQDTHFKAQGTTTATASYTYFET</sequence>
<feature type="compositionally biased region" description="Low complexity" evidence="1">
    <location>
        <begin position="39"/>
        <end position="52"/>
    </location>
</feature>
<organism evidence="2 3">
    <name type="scientific">Colletotrichum abscissum</name>
    <dbReference type="NCBI Taxonomy" id="1671311"/>
    <lineage>
        <taxon>Eukaryota</taxon>
        <taxon>Fungi</taxon>
        <taxon>Dikarya</taxon>
        <taxon>Ascomycota</taxon>
        <taxon>Pezizomycotina</taxon>
        <taxon>Sordariomycetes</taxon>
        <taxon>Hypocreomycetidae</taxon>
        <taxon>Glomerellales</taxon>
        <taxon>Glomerellaceae</taxon>
        <taxon>Colletotrichum</taxon>
        <taxon>Colletotrichum acutatum species complex</taxon>
    </lineage>
</organism>
<feature type="region of interest" description="Disordered" evidence="1">
    <location>
        <begin position="33"/>
        <end position="56"/>
    </location>
</feature>
<gene>
    <name evidence="2" type="ORF">CABS02_07257</name>
</gene>
<evidence type="ECO:0000313" key="2">
    <source>
        <dbReference type="EMBL" id="KAI3551370.1"/>
    </source>
</evidence>